<sequence length="122" mass="14465">FQVPGTITKLETKAHGSWRIQIDTQENMDSMSIEKLARLKDQLGWFTIVKREEDGEIKPDDLLDLPELSEYEDTKKTSSERLRNVLYVFYTKKGGKKENFEQWRLKWMEKKIDEVKADIPQD</sequence>
<dbReference type="EMBL" id="LAZR01041356">
    <property type="protein sequence ID" value="KKL12197.1"/>
    <property type="molecule type" value="Genomic_DNA"/>
</dbReference>
<name>A0A0F9BEG4_9ZZZZ</name>
<organism evidence="1">
    <name type="scientific">marine sediment metagenome</name>
    <dbReference type="NCBI Taxonomy" id="412755"/>
    <lineage>
        <taxon>unclassified sequences</taxon>
        <taxon>metagenomes</taxon>
        <taxon>ecological metagenomes</taxon>
    </lineage>
</organism>
<dbReference type="AlphaFoldDB" id="A0A0F9BEG4"/>
<feature type="non-terminal residue" evidence="1">
    <location>
        <position position="1"/>
    </location>
</feature>
<comment type="caution">
    <text evidence="1">The sequence shown here is derived from an EMBL/GenBank/DDBJ whole genome shotgun (WGS) entry which is preliminary data.</text>
</comment>
<gene>
    <name evidence="1" type="ORF">LCGC14_2538150</name>
</gene>
<accession>A0A0F9BEG4</accession>
<evidence type="ECO:0000313" key="1">
    <source>
        <dbReference type="EMBL" id="KKL12197.1"/>
    </source>
</evidence>
<reference evidence="1" key="1">
    <citation type="journal article" date="2015" name="Nature">
        <title>Complex archaea that bridge the gap between prokaryotes and eukaryotes.</title>
        <authorList>
            <person name="Spang A."/>
            <person name="Saw J.H."/>
            <person name="Jorgensen S.L."/>
            <person name="Zaremba-Niedzwiedzka K."/>
            <person name="Martijn J."/>
            <person name="Lind A.E."/>
            <person name="van Eijk R."/>
            <person name="Schleper C."/>
            <person name="Guy L."/>
            <person name="Ettema T.J."/>
        </authorList>
    </citation>
    <scope>NUCLEOTIDE SEQUENCE</scope>
</reference>
<protein>
    <submittedName>
        <fullName evidence="1">Uncharacterized protein</fullName>
    </submittedName>
</protein>
<proteinExistence type="predicted"/>